<reference evidence="2" key="2">
    <citation type="submission" date="2021-04" db="EMBL/GenBank/DDBJ databases">
        <authorList>
            <person name="Gilroy R."/>
        </authorList>
    </citation>
    <scope>NUCLEOTIDE SEQUENCE</scope>
    <source>
        <strain evidence="2">CHK192-8294</strain>
    </source>
</reference>
<dbReference type="Proteomes" id="UP000823921">
    <property type="component" value="Unassembled WGS sequence"/>
</dbReference>
<dbReference type="Gene3D" id="3.40.50.2000">
    <property type="entry name" value="Glycogen Phosphorylase B"/>
    <property type="match status" value="1"/>
</dbReference>
<feature type="domain" description="Glycosyl transferase family 1" evidence="1">
    <location>
        <begin position="223"/>
        <end position="350"/>
    </location>
</feature>
<evidence type="ECO:0000259" key="1">
    <source>
        <dbReference type="Pfam" id="PF00534"/>
    </source>
</evidence>
<dbReference type="EC" id="2.4.-.-" evidence="2"/>
<reference evidence="2" key="1">
    <citation type="journal article" date="2021" name="PeerJ">
        <title>Extensive microbial diversity within the chicken gut microbiome revealed by metagenomics and culture.</title>
        <authorList>
            <person name="Gilroy R."/>
            <person name="Ravi A."/>
            <person name="Getino M."/>
            <person name="Pursley I."/>
            <person name="Horton D.L."/>
            <person name="Alikhan N.F."/>
            <person name="Baker D."/>
            <person name="Gharbi K."/>
            <person name="Hall N."/>
            <person name="Watson M."/>
            <person name="Adriaenssens E.M."/>
            <person name="Foster-Nyarko E."/>
            <person name="Jarju S."/>
            <person name="Secka A."/>
            <person name="Antonio M."/>
            <person name="Oren A."/>
            <person name="Chaudhuri R.R."/>
            <person name="La Ragione R."/>
            <person name="Hildebrand F."/>
            <person name="Pallen M.J."/>
        </authorList>
    </citation>
    <scope>NUCLEOTIDE SEQUENCE</scope>
    <source>
        <strain evidence="2">CHK192-8294</strain>
    </source>
</reference>
<evidence type="ECO:0000313" key="3">
    <source>
        <dbReference type="Proteomes" id="UP000823921"/>
    </source>
</evidence>
<evidence type="ECO:0000313" key="2">
    <source>
        <dbReference type="EMBL" id="HJB80380.1"/>
    </source>
</evidence>
<accession>A0A9D2MMC4</accession>
<dbReference type="SUPFAM" id="SSF53756">
    <property type="entry name" value="UDP-Glycosyltransferase/glycogen phosphorylase"/>
    <property type="match status" value="1"/>
</dbReference>
<dbReference type="Pfam" id="PF00534">
    <property type="entry name" value="Glycos_transf_1"/>
    <property type="match status" value="1"/>
</dbReference>
<dbReference type="GO" id="GO:0016757">
    <property type="term" value="F:glycosyltransferase activity"/>
    <property type="evidence" value="ECO:0007669"/>
    <property type="project" value="UniProtKB-KW"/>
</dbReference>
<gene>
    <name evidence="2" type="ORF">H9712_05295</name>
</gene>
<keyword evidence="2" id="KW-0328">Glycosyltransferase</keyword>
<dbReference type="EMBL" id="DWXO01000052">
    <property type="protein sequence ID" value="HJB80380.1"/>
    <property type="molecule type" value="Genomic_DNA"/>
</dbReference>
<protein>
    <submittedName>
        <fullName evidence="2">Glycosyltransferase</fullName>
        <ecNumber evidence="2">2.4.-.-</ecNumber>
    </submittedName>
</protein>
<name>A0A9D2MMC4_9FIRM</name>
<comment type="caution">
    <text evidence="2">The sequence shown here is derived from an EMBL/GenBank/DDBJ whole genome shotgun (WGS) entry which is preliminary data.</text>
</comment>
<proteinExistence type="predicted"/>
<dbReference type="AlphaFoldDB" id="A0A9D2MMC4"/>
<organism evidence="2 3">
    <name type="scientific">Candidatus Flavonifractor intestinigallinarum</name>
    <dbReference type="NCBI Taxonomy" id="2838586"/>
    <lineage>
        <taxon>Bacteria</taxon>
        <taxon>Bacillati</taxon>
        <taxon>Bacillota</taxon>
        <taxon>Clostridia</taxon>
        <taxon>Eubacteriales</taxon>
        <taxon>Oscillospiraceae</taxon>
        <taxon>Flavonifractor</taxon>
    </lineage>
</organism>
<sequence length="427" mass="48542">MKVALLTMFSGLSPTYSLVNVAADQIRMLLQAGVSVKMLVSETCPDEERTGIFADERLEWVKITNTLHGQPIQWHDYTSPTGRVHDTFFEEADHIARDFVTHLKDVDVCILHDILYQGWHLVHNIAVRKAQEALPHLRFLAFTHSFPAARPQEMEYPFSARFTDLSRTKFVYPTRSGIPALSRQYDVPEGRCAVVYNTLPLIPSMSEAVQEVARHMDLIRPELLAVYPARLTTGKRLEKVAALAGAIRTAAEQEIKVIFCDFPSADIPPKVYKAMIRTEGKKYGLRDEDLLFTSDIGFPDGFPRQGVFELFQLSNLFICPSYSESFGLTVLEAASRGNFLVLNQAVPALKELGEALGAYFMRWDARNFGFDTHESYAPSEQAYYEEHGRAIVNLMREDRSLNAKTIVRNQYNDEWICRNQLLPLLEE</sequence>
<keyword evidence="2" id="KW-0808">Transferase</keyword>
<dbReference type="InterPro" id="IPR001296">
    <property type="entry name" value="Glyco_trans_1"/>
</dbReference>